<evidence type="ECO:0000313" key="2">
    <source>
        <dbReference type="EMBL" id="KAH0904019.1"/>
    </source>
</evidence>
<reference evidence="2 3" key="1">
    <citation type="submission" date="2021-05" db="EMBL/GenBank/DDBJ databases">
        <title>Genome Assembly of Synthetic Allotetraploid Brassica napus Reveals Homoeologous Exchanges between Subgenomes.</title>
        <authorList>
            <person name="Davis J.T."/>
        </authorList>
    </citation>
    <scope>NUCLEOTIDE SEQUENCE [LARGE SCALE GENOMIC DNA]</scope>
    <source>
        <strain evidence="3">cv. Da-Ae</strain>
        <tissue evidence="2">Seedling</tissue>
    </source>
</reference>
<comment type="caution">
    <text evidence="2">The sequence shown here is derived from an EMBL/GenBank/DDBJ whole genome shotgun (WGS) entry which is preliminary data.</text>
</comment>
<dbReference type="PANTHER" id="PTHR14379:SF22">
    <property type="entry name" value="ENDONUCLEASE OR GLYCOSYL HYDROLASE"/>
    <property type="match status" value="1"/>
</dbReference>
<proteinExistence type="predicted"/>
<dbReference type="Pfam" id="PF01936">
    <property type="entry name" value="NYN"/>
    <property type="match status" value="1"/>
</dbReference>
<protein>
    <recommendedName>
        <fullName evidence="1">NYN domain-containing protein</fullName>
    </recommendedName>
</protein>
<dbReference type="InterPro" id="IPR024768">
    <property type="entry name" value="Marf1"/>
</dbReference>
<evidence type="ECO:0000313" key="3">
    <source>
        <dbReference type="Proteomes" id="UP000824890"/>
    </source>
</evidence>
<dbReference type="PANTHER" id="PTHR14379">
    <property type="entry name" value="LIMKAIN B LKAP"/>
    <property type="match status" value="1"/>
</dbReference>
<dbReference type="Proteomes" id="UP000824890">
    <property type="component" value="Unassembled WGS sequence"/>
</dbReference>
<feature type="domain" description="NYN" evidence="1">
    <location>
        <begin position="137"/>
        <end position="280"/>
    </location>
</feature>
<dbReference type="Gene3D" id="3.40.50.1010">
    <property type="entry name" value="5'-nuclease"/>
    <property type="match status" value="1"/>
</dbReference>
<gene>
    <name evidence="2" type="ORF">HID58_043522</name>
</gene>
<evidence type="ECO:0000259" key="1">
    <source>
        <dbReference type="Pfam" id="PF01936"/>
    </source>
</evidence>
<keyword evidence="3" id="KW-1185">Reference proteome</keyword>
<dbReference type="EMBL" id="JAGKQM010000011">
    <property type="protein sequence ID" value="KAH0904019.1"/>
    <property type="molecule type" value="Genomic_DNA"/>
</dbReference>
<dbReference type="InterPro" id="IPR021139">
    <property type="entry name" value="NYN"/>
</dbReference>
<accession>A0ABQ8BGU4</accession>
<organism evidence="2 3">
    <name type="scientific">Brassica napus</name>
    <name type="common">Rape</name>
    <dbReference type="NCBI Taxonomy" id="3708"/>
    <lineage>
        <taxon>Eukaryota</taxon>
        <taxon>Viridiplantae</taxon>
        <taxon>Streptophyta</taxon>
        <taxon>Embryophyta</taxon>
        <taxon>Tracheophyta</taxon>
        <taxon>Spermatophyta</taxon>
        <taxon>Magnoliopsida</taxon>
        <taxon>eudicotyledons</taxon>
        <taxon>Gunneridae</taxon>
        <taxon>Pentapetalae</taxon>
        <taxon>rosids</taxon>
        <taxon>malvids</taxon>
        <taxon>Brassicales</taxon>
        <taxon>Brassicaceae</taxon>
        <taxon>Brassiceae</taxon>
        <taxon>Brassica</taxon>
    </lineage>
</organism>
<sequence length="294" mass="33183">MSSSSSSSGSVSELIKLLYSAHLSSRESERALIIQAGKAFSGKGSSDELFSEEHLLKIPRVRDLICFPTGQSKSEEVITAQSTAKDYLQDSTKKLPKTETTYSSIKASINRILSPDFEYIDFTHPFDYKRRRTIGIWDFENCPVPESFTTLAHHKTVIPNIKKGLEILGFVGALQIVGVGDRYFLRGATHLASLSSVQIIDEKKRGNEEDTSDKRLIVEMRTRMERHLEKYNEPGNILLMTGDIDFLAVIREAKRLGFYVLLAYNEKKNVRSELKSASDKPVQWFKLVEGRVKG</sequence>
<name>A0ABQ8BGU4_BRANA</name>